<name>A0AAN9FFM7_CROPI</name>
<gene>
    <name evidence="1" type="ORF">RIF29_16696</name>
</gene>
<protein>
    <submittedName>
        <fullName evidence="1">Uncharacterized protein</fullName>
    </submittedName>
</protein>
<dbReference type="AlphaFoldDB" id="A0AAN9FFM7"/>
<evidence type="ECO:0000313" key="2">
    <source>
        <dbReference type="Proteomes" id="UP001372338"/>
    </source>
</evidence>
<keyword evidence="2" id="KW-1185">Reference proteome</keyword>
<accession>A0AAN9FFM7</accession>
<dbReference type="EMBL" id="JAYWIO010000003">
    <property type="protein sequence ID" value="KAK7275577.1"/>
    <property type="molecule type" value="Genomic_DNA"/>
</dbReference>
<evidence type="ECO:0000313" key="1">
    <source>
        <dbReference type="EMBL" id="KAK7275577.1"/>
    </source>
</evidence>
<comment type="caution">
    <text evidence="1">The sequence shown here is derived from an EMBL/GenBank/DDBJ whole genome shotgun (WGS) entry which is preliminary data.</text>
</comment>
<organism evidence="1 2">
    <name type="scientific">Crotalaria pallida</name>
    <name type="common">Smooth rattlebox</name>
    <name type="synonym">Crotalaria striata</name>
    <dbReference type="NCBI Taxonomy" id="3830"/>
    <lineage>
        <taxon>Eukaryota</taxon>
        <taxon>Viridiplantae</taxon>
        <taxon>Streptophyta</taxon>
        <taxon>Embryophyta</taxon>
        <taxon>Tracheophyta</taxon>
        <taxon>Spermatophyta</taxon>
        <taxon>Magnoliopsida</taxon>
        <taxon>eudicotyledons</taxon>
        <taxon>Gunneridae</taxon>
        <taxon>Pentapetalae</taxon>
        <taxon>rosids</taxon>
        <taxon>fabids</taxon>
        <taxon>Fabales</taxon>
        <taxon>Fabaceae</taxon>
        <taxon>Papilionoideae</taxon>
        <taxon>50 kb inversion clade</taxon>
        <taxon>genistoids sensu lato</taxon>
        <taxon>core genistoids</taxon>
        <taxon>Crotalarieae</taxon>
        <taxon>Crotalaria</taxon>
    </lineage>
</organism>
<sequence>MAPPPTLLSFPFVIKAHSPTLIQVPERPFLVSLGKARSEPASHSPSELPGYVRPAGHIVLNDQLQGWSPQKMPSFVTTFWAALFSVINTKDESKEEGKDEELEKNENSDLDISEAEILKKFEIKWERSDSDFDSLDDSNESPNVPSK</sequence>
<dbReference type="Proteomes" id="UP001372338">
    <property type="component" value="Unassembled WGS sequence"/>
</dbReference>
<reference evidence="1 2" key="1">
    <citation type="submission" date="2024-01" db="EMBL/GenBank/DDBJ databases">
        <title>The genomes of 5 underutilized Papilionoideae crops provide insights into root nodulation and disease resistanc.</title>
        <authorList>
            <person name="Yuan L."/>
        </authorList>
    </citation>
    <scope>NUCLEOTIDE SEQUENCE [LARGE SCALE GENOMIC DNA]</scope>
    <source>
        <strain evidence="1">ZHUSHIDOU_FW_LH</strain>
        <tissue evidence="1">Leaf</tissue>
    </source>
</reference>
<proteinExistence type="predicted"/>